<comment type="caution">
    <text evidence="2">The sequence shown here is derived from an EMBL/GenBank/DDBJ whole genome shotgun (WGS) entry which is preliminary data.</text>
</comment>
<evidence type="ECO:0000313" key="3">
    <source>
        <dbReference type="Proteomes" id="UP001596524"/>
    </source>
</evidence>
<dbReference type="RefSeq" id="WP_255888584.1">
    <property type="nucleotide sequence ID" value="NZ_JAFMZM010000001.1"/>
</dbReference>
<organism evidence="2 3">
    <name type="scientific">Nocardioides astragali</name>
    <dbReference type="NCBI Taxonomy" id="1776736"/>
    <lineage>
        <taxon>Bacteria</taxon>
        <taxon>Bacillati</taxon>
        <taxon>Actinomycetota</taxon>
        <taxon>Actinomycetes</taxon>
        <taxon>Propionibacteriales</taxon>
        <taxon>Nocardioidaceae</taxon>
        <taxon>Nocardioides</taxon>
    </lineage>
</organism>
<feature type="domain" description="DUF402" evidence="1">
    <location>
        <begin position="30"/>
        <end position="109"/>
    </location>
</feature>
<evidence type="ECO:0000313" key="2">
    <source>
        <dbReference type="EMBL" id="MFC7360894.1"/>
    </source>
</evidence>
<keyword evidence="3" id="KW-1185">Reference proteome</keyword>
<evidence type="ECO:0000259" key="1">
    <source>
        <dbReference type="Pfam" id="PF04167"/>
    </source>
</evidence>
<dbReference type="Pfam" id="PF04167">
    <property type="entry name" value="DUF402"/>
    <property type="match status" value="2"/>
</dbReference>
<dbReference type="InterPro" id="IPR035930">
    <property type="entry name" value="FomD-like_sf"/>
</dbReference>
<sequence>MEPGTPIRCEMTKWGDRPHWQFEGIHLGSDENGEWIGVPAGRRYHRPGHEFHSEVDTVTVVPAGGWYAATFHAPGTWCHTYVDITTEGVWDGHVLRMVDLDLDVVRLADPLPDFALEGAREAGRTPGEIYVDDEDEFAEHQVAFGYPAEIIEAAQDSCDAVLAAVRASAAPYDGTHLRWLAELSRMSESLA</sequence>
<reference evidence="3" key="1">
    <citation type="journal article" date="2019" name="Int. J. Syst. Evol. Microbiol.">
        <title>The Global Catalogue of Microorganisms (GCM) 10K type strain sequencing project: providing services to taxonomists for standard genome sequencing and annotation.</title>
        <authorList>
            <consortium name="The Broad Institute Genomics Platform"/>
            <consortium name="The Broad Institute Genome Sequencing Center for Infectious Disease"/>
            <person name="Wu L."/>
            <person name="Ma J."/>
        </authorList>
    </citation>
    <scope>NUCLEOTIDE SEQUENCE [LARGE SCALE GENOMIC DNA]</scope>
    <source>
        <strain evidence="3">FCH27</strain>
    </source>
</reference>
<feature type="domain" description="DUF402" evidence="1">
    <location>
        <begin position="126"/>
        <end position="167"/>
    </location>
</feature>
<accession>A0ABW2N327</accession>
<protein>
    <submittedName>
        <fullName evidence="2">DUF402 domain-containing protein</fullName>
    </submittedName>
</protein>
<dbReference type="EMBL" id="JBHTCH010000014">
    <property type="protein sequence ID" value="MFC7360894.1"/>
    <property type="molecule type" value="Genomic_DNA"/>
</dbReference>
<dbReference type="InterPro" id="IPR007295">
    <property type="entry name" value="DUF402"/>
</dbReference>
<proteinExistence type="predicted"/>
<dbReference type="Gene3D" id="2.40.380.10">
    <property type="entry name" value="FomD-like"/>
    <property type="match status" value="1"/>
</dbReference>
<gene>
    <name evidence="2" type="ORF">ACFQO6_11485</name>
</gene>
<name>A0ABW2N327_9ACTN</name>
<dbReference type="SUPFAM" id="SSF159234">
    <property type="entry name" value="FomD-like"/>
    <property type="match status" value="1"/>
</dbReference>
<dbReference type="Proteomes" id="UP001596524">
    <property type="component" value="Unassembled WGS sequence"/>
</dbReference>